<dbReference type="GO" id="GO:0005540">
    <property type="term" value="F:hyaluronic acid binding"/>
    <property type="evidence" value="ECO:0007669"/>
    <property type="project" value="InterPro"/>
</dbReference>
<evidence type="ECO:0000256" key="1">
    <source>
        <dbReference type="ARBA" id="ARBA00023157"/>
    </source>
</evidence>
<dbReference type="GO" id="GO:0007155">
    <property type="term" value="P:cell adhesion"/>
    <property type="evidence" value="ECO:0007669"/>
    <property type="project" value="InterPro"/>
</dbReference>
<dbReference type="InterPro" id="IPR016186">
    <property type="entry name" value="C-type_lectin-like/link_sf"/>
</dbReference>
<evidence type="ECO:0000259" key="2">
    <source>
        <dbReference type="PROSITE" id="PS50963"/>
    </source>
</evidence>
<protein>
    <recommendedName>
        <fullName evidence="2">Link domain-containing protein</fullName>
    </recommendedName>
</protein>
<dbReference type="Proteomes" id="UP000507470">
    <property type="component" value="Unassembled WGS sequence"/>
</dbReference>
<dbReference type="PROSITE" id="PS50963">
    <property type="entry name" value="LINK_2"/>
    <property type="match status" value="1"/>
</dbReference>
<dbReference type="InterPro" id="IPR016187">
    <property type="entry name" value="CTDL_fold"/>
</dbReference>
<proteinExistence type="predicted"/>
<reference evidence="3 4" key="1">
    <citation type="submission" date="2020-06" db="EMBL/GenBank/DDBJ databases">
        <authorList>
            <person name="Li R."/>
            <person name="Bekaert M."/>
        </authorList>
    </citation>
    <scope>NUCLEOTIDE SEQUENCE [LARGE SCALE GENOMIC DNA]</scope>
    <source>
        <strain evidence="4">wild</strain>
    </source>
</reference>
<dbReference type="SUPFAM" id="SSF56436">
    <property type="entry name" value="C-type lectin-like"/>
    <property type="match status" value="1"/>
</dbReference>
<gene>
    <name evidence="3" type="ORF">MCOR_43432</name>
</gene>
<dbReference type="Pfam" id="PF00193">
    <property type="entry name" value="Xlink"/>
    <property type="match status" value="1"/>
</dbReference>
<keyword evidence="1" id="KW-1015">Disulfide bond</keyword>
<evidence type="ECO:0000313" key="4">
    <source>
        <dbReference type="Proteomes" id="UP000507470"/>
    </source>
</evidence>
<evidence type="ECO:0000313" key="3">
    <source>
        <dbReference type="EMBL" id="CAC5410230.1"/>
    </source>
</evidence>
<dbReference type="InterPro" id="IPR000538">
    <property type="entry name" value="Link_dom"/>
</dbReference>
<keyword evidence="4" id="KW-1185">Reference proteome</keyword>
<dbReference type="Gene3D" id="3.10.100.10">
    <property type="entry name" value="Mannose-Binding Protein A, subunit A"/>
    <property type="match status" value="1"/>
</dbReference>
<name>A0A6J8DTW1_MYTCO</name>
<dbReference type="EMBL" id="CACVKT020007753">
    <property type="protein sequence ID" value="CAC5410230.1"/>
    <property type="molecule type" value="Genomic_DNA"/>
</dbReference>
<dbReference type="AlphaFoldDB" id="A0A6J8DTW1"/>
<sequence length="214" mass="24274">MTNRLKISYTDGHGFSCRQQRIPNPKPGEKDNSILLPSIYSKFNLLVEGYEQLHLDEPVTDVHLKIGIKFCSVDPSRSLQRQKREISSISKQRSNGDLCCPQNKQYLSEVTKQCEACFVRSQSYYNGLFCGKLINIPFSRNITENFTYDKAVNLCKQSGSNIASTQLFAQARQLGQTSCVCAWLEGSRVDSLTTRNNRKNKTACSTSRNIKYVH</sequence>
<organism evidence="3 4">
    <name type="scientific">Mytilus coruscus</name>
    <name type="common">Sea mussel</name>
    <dbReference type="NCBI Taxonomy" id="42192"/>
    <lineage>
        <taxon>Eukaryota</taxon>
        <taxon>Metazoa</taxon>
        <taxon>Spiralia</taxon>
        <taxon>Lophotrochozoa</taxon>
        <taxon>Mollusca</taxon>
        <taxon>Bivalvia</taxon>
        <taxon>Autobranchia</taxon>
        <taxon>Pteriomorphia</taxon>
        <taxon>Mytilida</taxon>
        <taxon>Mytiloidea</taxon>
        <taxon>Mytilidae</taxon>
        <taxon>Mytilinae</taxon>
        <taxon>Mytilus</taxon>
    </lineage>
</organism>
<feature type="domain" description="Link" evidence="2">
    <location>
        <begin position="133"/>
        <end position="214"/>
    </location>
</feature>
<accession>A0A6J8DTW1</accession>